<feature type="compositionally biased region" description="Low complexity" evidence="1">
    <location>
        <begin position="172"/>
        <end position="195"/>
    </location>
</feature>
<dbReference type="OMA" id="ENTVCGQ"/>
<dbReference type="Proteomes" id="UP000198287">
    <property type="component" value="Unassembled WGS sequence"/>
</dbReference>
<name>A0A226EZ36_FOLCA</name>
<feature type="compositionally biased region" description="Low complexity" evidence="1">
    <location>
        <begin position="356"/>
        <end position="373"/>
    </location>
</feature>
<dbReference type="OrthoDB" id="10256829at2759"/>
<reference evidence="4 5" key="1">
    <citation type="submission" date="2015-12" db="EMBL/GenBank/DDBJ databases">
        <title>The genome of Folsomia candida.</title>
        <authorList>
            <person name="Faddeeva A."/>
            <person name="Derks M.F."/>
            <person name="Anvar Y."/>
            <person name="Smit S."/>
            <person name="Van Straalen N."/>
            <person name="Roelofs D."/>
        </authorList>
    </citation>
    <scope>NUCLEOTIDE SEQUENCE [LARGE SCALE GENOMIC DNA]</scope>
    <source>
        <strain evidence="4 5">VU population</strain>
        <tissue evidence="4">Whole body</tissue>
    </source>
</reference>
<feature type="signal peptide" evidence="3">
    <location>
        <begin position="1"/>
        <end position="25"/>
    </location>
</feature>
<feature type="region of interest" description="Disordered" evidence="1">
    <location>
        <begin position="335"/>
        <end position="389"/>
    </location>
</feature>
<accession>A0A226EZ36</accession>
<evidence type="ECO:0000313" key="4">
    <source>
        <dbReference type="EMBL" id="OXA62101.1"/>
    </source>
</evidence>
<evidence type="ECO:0000256" key="1">
    <source>
        <dbReference type="SAM" id="MobiDB-lite"/>
    </source>
</evidence>
<dbReference type="AlphaFoldDB" id="A0A226EZ36"/>
<evidence type="ECO:0000256" key="3">
    <source>
        <dbReference type="SAM" id="SignalP"/>
    </source>
</evidence>
<dbReference type="EMBL" id="LNIX01000001">
    <property type="protein sequence ID" value="OXA62101.1"/>
    <property type="molecule type" value="Genomic_DNA"/>
</dbReference>
<sequence>MNNKILILCGFCTVWCVGFLPSTRAQYGARNTVPETVQSCYRNSTAYNRYTRQPMHINNLIAIIRKIERKEPQLDMRRIARILVNRYMFDGLEFTSNARPELQYNPNSQESIKTAMIKGWIPLQGEEVIPQGVLDNDELCSLHWMLSHSMNATVRDEELGIYPYNFNSPTNNNGYNTNNNNNNQGYNNNANNQYSGQRGRRSADNDNETSSEHEDKENEEDKVSQEEDSEQSNPSVKVQQEPSVSNEQDTDLPQQGQDVQGKSAANTEDDSDDDADVKKLSRQVSVIDPTKSRRPIETGVVYTNWGSISAGRLISGIAAALEPMNIPVGSGSPYPSPGFGTNSGGGGFGSGGSPFGSGTNNNNNPFNTGSGSNPYPPNNPQQQQFGRKRRQAYNPITFQPLQSIHAATLAGDIGQSAMRNGKWPITQVPLPRGIWNDTICPREYILEQYPYNDKEIYMEDAALTYVTEAEVRGGMDGLILGSNIQRWNNAGFRLSEVLDMYYSEIGISGEPQFRSCNRGSLFSGSVDPGAIQEQSKSFAYLYNNYTQSIPAQTINDNPNVFLSPVSDVYNKVSGVVASIGGGDPQCKRPQSTSSSTLDTDDNLKYTETKNRIYAVLDHTATFDEILAQKRFIGQLAHEINVSPRGSRLGVVDGSSGQILISPNLTDVGAILACNVLALPTQIKTMDLIRVFTNLKTEFQKLRDEEIRMNYESDLGIVVLVMVQGKKLEEGQKSGIRQLLNEINGNFGDVKILFTSSKYQQGDFDGFALDPARDFIRIQSTQNISDFADEFATEMKTKVSHGRLSYLKCNTNMHNQDEEHKVAQTFFVSPDTIQYYKVSPDYFYSAKNLRIRFTTDNGKVRICQNRDEQFPNSRNVGGCKETSGTYVTPGNSQVDVEFDFSKPCGKHGNRNGCKPIYFSFTPTQYPVGGQTGLDCSIEGCQFPNQVKVTFTHWDMRCNGAYRNLISLPMALATLIISFFFSNKTT</sequence>
<proteinExistence type="predicted"/>
<evidence type="ECO:0000256" key="2">
    <source>
        <dbReference type="SAM" id="Phobius"/>
    </source>
</evidence>
<feature type="compositionally biased region" description="Basic and acidic residues" evidence="1">
    <location>
        <begin position="210"/>
        <end position="225"/>
    </location>
</feature>
<feature type="compositionally biased region" description="Polar residues" evidence="1">
    <location>
        <begin position="231"/>
        <end position="266"/>
    </location>
</feature>
<gene>
    <name evidence="4" type="ORF">Fcan01_02455</name>
</gene>
<keyword evidence="2" id="KW-0812">Transmembrane</keyword>
<feature type="compositionally biased region" description="Gly residues" evidence="1">
    <location>
        <begin position="341"/>
        <end position="355"/>
    </location>
</feature>
<feature type="chain" id="PRO_5012285242" evidence="3">
    <location>
        <begin position="26"/>
        <end position="984"/>
    </location>
</feature>
<keyword evidence="3" id="KW-0732">Signal</keyword>
<protein>
    <submittedName>
        <fullName evidence="4">Uncharacterized protein</fullName>
    </submittedName>
</protein>
<comment type="caution">
    <text evidence="4">The sequence shown here is derived from an EMBL/GenBank/DDBJ whole genome shotgun (WGS) entry which is preliminary data.</text>
</comment>
<feature type="region of interest" description="Disordered" evidence="1">
    <location>
        <begin position="172"/>
        <end position="283"/>
    </location>
</feature>
<evidence type="ECO:0000313" key="5">
    <source>
        <dbReference type="Proteomes" id="UP000198287"/>
    </source>
</evidence>
<keyword evidence="5" id="KW-1185">Reference proteome</keyword>
<feature type="region of interest" description="Disordered" evidence="1">
    <location>
        <begin position="580"/>
        <end position="599"/>
    </location>
</feature>
<keyword evidence="2" id="KW-1133">Transmembrane helix</keyword>
<feature type="transmembrane region" description="Helical" evidence="2">
    <location>
        <begin position="959"/>
        <end position="979"/>
    </location>
</feature>
<organism evidence="4 5">
    <name type="scientific">Folsomia candida</name>
    <name type="common">Springtail</name>
    <dbReference type="NCBI Taxonomy" id="158441"/>
    <lineage>
        <taxon>Eukaryota</taxon>
        <taxon>Metazoa</taxon>
        <taxon>Ecdysozoa</taxon>
        <taxon>Arthropoda</taxon>
        <taxon>Hexapoda</taxon>
        <taxon>Collembola</taxon>
        <taxon>Entomobryomorpha</taxon>
        <taxon>Isotomoidea</taxon>
        <taxon>Isotomidae</taxon>
        <taxon>Proisotominae</taxon>
        <taxon>Folsomia</taxon>
    </lineage>
</organism>
<keyword evidence="2" id="KW-0472">Membrane</keyword>